<dbReference type="Pfam" id="PF22784">
    <property type="entry name" value="PTP-SAK"/>
    <property type="match status" value="1"/>
</dbReference>
<proteinExistence type="predicted"/>
<name>A0ABZ0PN56_9PROT</name>
<evidence type="ECO:0000256" key="1">
    <source>
        <dbReference type="ARBA" id="ARBA00022801"/>
    </source>
</evidence>
<dbReference type="Proteomes" id="UP001305521">
    <property type="component" value="Chromosome"/>
</dbReference>
<evidence type="ECO:0000259" key="2">
    <source>
        <dbReference type="PROSITE" id="PS50056"/>
    </source>
</evidence>
<sequence>MKILGVEVAAGPFRNLPAGAFGLCLDPEAPNRGEASLTLDIVDYGLPDPAALRATLDALRAAMAAEPERLFYVGCRAGLGRTGTVLACLAAEAGIVGDPVAWVRAQHDPRAVETKAQEDFARAWAPPAA</sequence>
<evidence type="ECO:0000313" key="4">
    <source>
        <dbReference type="Proteomes" id="UP001305521"/>
    </source>
</evidence>
<dbReference type="PROSITE" id="PS50056">
    <property type="entry name" value="TYR_PHOSPHATASE_2"/>
    <property type="match status" value="1"/>
</dbReference>
<dbReference type="InterPro" id="IPR057023">
    <property type="entry name" value="PTP-SAK"/>
</dbReference>
<dbReference type="Gene3D" id="3.90.190.10">
    <property type="entry name" value="Protein tyrosine phosphatase superfamily"/>
    <property type="match status" value="1"/>
</dbReference>
<dbReference type="InterPro" id="IPR029021">
    <property type="entry name" value="Prot-tyrosine_phosphatase-like"/>
</dbReference>
<accession>A0ABZ0PN56</accession>
<dbReference type="EMBL" id="CP137852">
    <property type="protein sequence ID" value="WPB87169.1"/>
    <property type="molecule type" value="Genomic_DNA"/>
</dbReference>
<dbReference type="InterPro" id="IPR000387">
    <property type="entry name" value="Tyr_Pase_dom"/>
</dbReference>
<protein>
    <recommendedName>
        <fullName evidence="2">Tyrosine specific protein phosphatases domain-containing protein</fullName>
    </recommendedName>
</protein>
<gene>
    <name evidence="3" type="ORF">R9Z33_09880</name>
</gene>
<dbReference type="SUPFAM" id="SSF52799">
    <property type="entry name" value="(Phosphotyrosine protein) phosphatases II"/>
    <property type="match status" value="1"/>
</dbReference>
<keyword evidence="1" id="KW-0378">Hydrolase</keyword>
<organism evidence="3 4">
    <name type="scientific">Sediminicoccus rosea</name>
    <dbReference type="NCBI Taxonomy" id="1225128"/>
    <lineage>
        <taxon>Bacteria</taxon>
        <taxon>Pseudomonadati</taxon>
        <taxon>Pseudomonadota</taxon>
        <taxon>Alphaproteobacteria</taxon>
        <taxon>Acetobacterales</taxon>
        <taxon>Roseomonadaceae</taxon>
        <taxon>Sediminicoccus</taxon>
    </lineage>
</organism>
<evidence type="ECO:0000313" key="3">
    <source>
        <dbReference type="EMBL" id="WPB87169.1"/>
    </source>
</evidence>
<keyword evidence="4" id="KW-1185">Reference proteome</keyword>
<reference evidence="3 4" key="1">
    <citation type="submission" date="2023-11" db="EMBL/GenBank/DDBJ databases">
        <title>Arctic aerobic anoxygenic photoheterotroph Sediminicoccus rosea KRV36 adapts its photosynthesis to long days of polar summer.</title>
        <authorList>
            <person name="Tomasch J."/>
            <person name="Kopejtka K."/>
            <person name="Bily T."/>
            <person name="Gardiner A.T."/>
            <person name="Gardian Z."/>
            <person name="Shivaramu S."/>
            <person name="Koblizek M."/>
            <person name="Engelhardt F."/>
            <person name="Kaftan D."/>
        </authorList>
    </citation>
    <scope>NUCLEOTIDE SEQUENCE [LARGE SCALE GENOMIC DNA]</scope>
    <source>
        <strain evidence="3 4">R-30</strain>
    </source>
</reference>
<feature type="domain" description="Tyrosine specific protein phosphatases" evidence="2">
    <location>
        <begin position="53"/>
        <end position="119"/>
    </location>
</feature>
<dbReference type="RefSeq" id="WP_318651123.1">
    <property type="nucleotide sequence ID" value="NZ_CP137852.1"/>
</dbReference>